<dbReference type="EMBL" id="CP012040">
    <property type="protein sequence ID" value="AKP51205.1"/>
    <property type="molecule type" value="Genomic_DNA"/>
</dbReference>
<evidence type="ECO:0000256" key="1">
    <source>
        <dbReference type="SAM" id="SignalP"/>
    </source>
</evidence>
<dbReference type="Proteomes" id="UP000036520">
    <property type="component" value="Chromosome"/>
</dbReference>
<evidence type="ECO:0000313" key="2">
    <source>
        <dbReference type="EMBL" id="AKP51205.1"/>
    </source>
</evidence>
<evidence type="ECO:0008006" key="4">
    <source>
        <dbReference type="Google" id="ProtNLM"/>
    </source>
</evidence>
<dbReference type="AlphaFoldDB" id="A0A0H4PDK5"/>
<sequence length="114" mass="13100">MNKYSFLILLSFLFCFSCDVFDGPANSCSVSDPINDLPWLNTMKEGYISEYNYIGQATYEGETVFYFASCCPLCNWALKSYNCSGEKIEESHTLEDLKNKKVIWKTEDSKCTFD</sequence>
<protein>
    <recommendedName>
        <fullName evidence="4">Lipoprotein</fullName>
    </recommendedName>
</protein>
<name>A0A0H4PDK5_9BACT</name>
<reference evidence="2 3" key="1">
    <citation type="submission" date="2015-07" db="EMBL/GenBank/DDBJ databases">
        <authorList>
            <person name="Kim K.M."/>
        </authorList>
    </citation>
    <scope>NUCLEOTIDE SEQUENCE [LARGE SCALE GENOMIC DNA]</scope>
    <source>
        <strain evidence="2 3">KCTC 12363</strain>
    </source>
</reference>
<organism evidence="2 3">
    <name type="scientific">Cyclobacterium amurskyense</name>
    <dbReference type="NCBI Taxonomy" id="320787"/>
    <lineage>
        <taxon>Bacteria</taxon>
        <taxon>Pseudomonadati</taxon>
        <taxon>Bacteroidota</taxon>
        <taxon>Cytophagia</taxon>
        <taxon>Cytophagales</taxon>
        <taxon>Cyclobacteriaceae</taxon>
        <taxon>Cyclobacterium</taxon>
    </lineage>
</organism>
<accession>A0A0H4PDK5</accession>
<keyword evidence="1" id="KW-0732">Signal</keyword>
<dbReference type="RefSeq" id="WP_048641566.1">
    <property type="nucleotide sequence ID" value="NZ_CAXBGM010000108.1"/>
</dbReference>
<gene>
    <name evidence="2" type="ORF">CA2015_1772</name>
</gene>
<dbReference type="KEGG" id="camu:CA2015_1772"/>
<feature type="signal peptide" evidence="1">
    <location>
        <begin position="1"/>
        <end position="22"/>
    </location>
</feature>
<proteinExistence type="predicted"/>
<evidence type="ECO:0000313" key="3">
    <source>
        <dbReference type="Proteomes" id="UP000036520"/>
    </source>
</evidence>
<keyword evidence="3" id="KW-1185">Reference proteome</keyword>
<dbReference type="OrthoDB" id="1098690at2"/>
<feature type="chain" id="PRO_5005208005" description="Lipoprotein" evidence="1">
    <location>
        <begin position="23"/>
        <end position="114"/>
    </location>
</feature>